<keyword evidence="5 7" id="KW-1133">Transmembrane helix</keyword>
<dbReference type="RefSeq" id="WP_343971784.1">
    <property type="nucleotide sequence ID" value="NZ_BAAAJG010000003.1"/>
</dbReference>
<comment type="similarity">
    <text evidence="7">Belongs to the binding-protein-dependent transport system permease family.</text>
</comment>
<dbReference type="SUPFAM" id="SSF161098">
    <property type="entry name" value="MetI-like"/>
    <property type="match status" value="1"/>
</dbReference>
<dbReference type="InterPro" id="IPR035906">
    <property type="entry name" value="MetI-like_sf"/>
</dbReference>
<comment type="subcellular location">
    <subcellularLocation>
        <location evidence="1 7">Cell membrane</location>
        <topology evidence="1 7">Multi-pass membrane protein</topology>
    </subcellularLocation>
</comment>
<evidence type="ECO:0000259" key="8">
    <source>
        <dbReference type="PROSITE" id="PS50928"/>
    </source>
</evidence>
<feature type="domain" description="ABC transmembrane type-1" evidence="8">
    <location>
        <begin position="71"/>
        <end position="292"/>
    </location>
</feature>
<evidence type="ECO:0000256" key="3">
    <source>
        <dbReference type="ARBA" id="ARBA00022475"/>
    </source>
</evidence>
<reference evidence="10" key="1">
    <citation type="journal article" date="2019" name="Int. J. Syst. Evol. Microbiol.">
        <title>The Global Catalogue of Microorganisms (GCM) 10K type strain sequencing project: providing services to taxonomists for standard genome sequencing and annotation.</title>
        <authorList>
            <consortium name="The Broad Institute Genomics Platform"/>
            <consortium name="The Broad Institute Genome Sequencing Center for Infectious Disease"/>
            <person name="Wu L."/>
            <person name="Ma J."/>
        </authorList>
    </citation>
    <scope>NUCLEOTIDE SEQUENCE [LARGE SCALE GENOMIC DNA]</scope>
    <source>
        <strain evidence="10">JCM 12165</strain>
    </source>
</reference>
<dbReference type="PANTHER" id="PTHR30193:SF41">
    <property type="entry name" value="DIACETYLCHITOBIOSE UPTAKE SYSTEM PERMEASE PROTEIN NGCF"/>
    <property type="match status" value="1"/>
</dbReference>
<dbReference type="Pfam" id="PF00528">
    <property type="entry name" value="BPD_transp_1"/>
    <property type="match status" value="1"/>
</dbReference>
<comment type="caution">
    <text evidence="9">The sequence shown here is derived from an EMBL/GenBank/DDBJ whole genome shotgun (WGS) entry which is preliminary data.</text>
</comment>
<evidence type="ECO:0000256" key="4">
    <source>
        <dbReference type="ARBA" id="ARBA00022692"/>
    </source>
</evidence>
<dbReference type="InterPro" id="IPR051393">
    <property type="entry name" value="ABC_transporter_permease"/>
</dbReference>
<evidence type="ECO:0000256" key="6">
    <source>
        <dbReference type="ARBA" id="ARBA00023136"/>
    </source>
</evidence>
<keyword evidence="4 7" id="KW-0812">Transmembrane</keyword>
<dbReference type="PANTHER" id="PTHR30193">
    <property type="entry name" value="ABC TRANSPORTER PERMEASE PROTEIN"/>
    <property type="match status" value="1"/>
</dbReference>
<evidence type="ECO:0000256" key="2">
    <source>
        <dbReference type="ARBA" id="ARBA00022448"/>
    </source>
</evidence>
<accession>A0ABW4FC99</accession>
<evidence type="ECO:0000256" key="1">
    <source>
        <dbReference type="ARBA" id="ARBA00004651"/>
    </source>
</evidence>
<keyword evidence="2 7" id="KW-0813">Transport</keyword>
<proteinExistence type="inferred from homology"/>
<feature type="transmembrane region" description="Helical" evidence="7">
    <location>
        <begin position="72"/>
        <end position="94"/>
    </location>
</feature>
<dbReference type="EMBL" id="JBHUCP010000001">
    <property type="protein sequence ID" value="MFD1527870.1"/>
    <property type="molecule type" value="Genomic_DNA"/>
</dbReference>
<evidence type="ECO:0000256" key="7">
    <source>
        <dbReference type="RuleBase" id="RU363032"/>
    </source>
</evidence>
<keyword evidence="6 7" id="KW-0472">Membrane</keyword>
<keyword evidence="10" id="KW-1185">Reference proteome</keyword>
<feature type="transmembrane region" description="Helical" evidence="7">
    <location>
        <begin position="227"/>
        <end position="245"/>
    </location>
</feature>
<dbReference type="CDD" id="cd06261">
    <property type="entry name" value="TM_PBP2"/>
    <property type="match status" value="1"/>
</dbReference>
<dbReference type="Gene3D" id="1.10.3720.10">
    <property type="entry name" value="MetI-like"/>
    <property type="match status" value="1"/>
</dbReference>
<evidence type="ECO:0000313" key="10">
    <source>
        <dbReference type="Proteomes" id="UP001597145"/>
    </source>
</evidence>
<organism evidence="9 10">
    <name type="scientific">Pseudonocardia aurantiaca</name>
    <dbReference type="NCBI Taxonomy" id="75290"/>
    <lineage>
        <taxon>Bacteria</taxon>
        <taxon>Bacillati</taxon>
        <taxon>Actinomycetota</taxon>
        <taxon>Actinomycetes</taxon>
        <taxon>Pseudonocardiales</taxon>
        <taxon>Pseudonocardiaceae</taxon>
        <taxon>Pseudonocardia</taxon>
    </lineage>
</organism>
<evidence type="ECO:0000313" key="9">
    <source>
        <dbReference type="EMBL" id="MFD1527870.1"/>
    </source>
</evidence>
<keyword evidence="3" id="KW-1003">Cell membrane</keyword>
<evidence type="ECO:0000256" key="5">
    <source>
        <dbReference type="ARBA" id="ARBA00022989"/>
    </source>
</evidence>
<gene>
    <name evidence="9" type="ORF">ACFSCY_00255</name>
</gene>
<name>A0ABW4FC99_9PSEU</name>
<dbReference type="InterPro" id="IPR000515">
    <property type="entry name" value="MetI-like"/>
</dbReference>
<feature type="transmembrane region" description="Helical" evidence="7">
    <location>
        <begin position="271"/>
        <end position="293"/>
    </location>
</feature>
<feature type="transmembrane region" description="Helical" evidence="7">
    <location>
        <begin position="114"/>
        <end position="135"/>
    </location>
</feature>
<protein>
    <submittedName>
        <fullName evidence="9">Carbohydrate ABC transporter permease</fullName>
    </submittedName>
</protein>
<dbReference type="PROSITE" id="PS50928">
    <property type="entry name" value="ABC_TM1"/>
    <property type="match status" value="1"/>
</dbReference>
<sequence>MRYGKYRFIASFLVVPLVLYIVFVVSPYLQAFYISMTDWRGFSAEQNFIGFANYAELLGDARFWRAMGHNGLMLLVVPAVTIVIALFLATMTTVAGRRGSVARGGVRGSRFYQVIFFFPHVVPLVIAGVLFAFFYNPEAGLLNGLLRIVGFDWLTRAWLGDTTFALPAVMAVLIWGAVGFYYVVFSAAMKSLPTDVFEAAVLDGAGRFRTFRHVTLPMITDSIQTSYIYLGIMVLDGFALLQVMLPDGGPDGSTEVVAQYLYRTAFTDGRFGYASAIGVALCLVTLVLAVIVLRMGNKERVEY</sequence>
<feature type="transmembrane region" description="Helical" evidence="7">
    <location>
        <begin position="164"/>
        <end position="184"/>
    </location>
</feature>
<feature type="transmembrane region" description="Helical" evidence="7">
    <location>
        <begin position="12"/>
        <end position="33"/>
    </location>
</feature>
<dbReference type="Proteomes" id="UP001597145">
    <property type="component" value="Unassembled WGS sequence"/>
</dbReference>